<keyword evidence="3" id="KW-0285">Flavoprotein</keyword>
<dbReference type="EC" id="1.6.5.9" evidence="2"/>
<dbReference type="PRINTS" id="PR00368">
    <property type="entry name" value="FADPNR"/>
</dbReference>
<keyword evidence="13" id="KW-1185">Reference proteome</keyword>
<keyword evidence="4" id="KW-0274">FAD</keyword>
<dbReference type="OrthoDB" id="9781621at2"/>
<dbReference type="Pfam" id="PF22366">
    <property type="entry name" value="NDH2_C"/>
    <property type="match status" value="1"/>
</dbReference>
<dbReference type="PRINTS" id="PR00411">
    <property type="entry name" value="PNDRDTASEI"/>
</dbReference>
<dbReference type="Gene3D" id="3.50.50.100">
    <property type="match status" value="1"/>
</dbReference>
<gene>
    <name evidence="12" type="ORF">F8C82_05840</name>
</gene>
<dbReference type="InterPro" id="IPR023753">
    <property type="entry name" value="FAD/NAD-binding_dom"/>
</dbReference>
<evidence type="ECO:0000256" key="3">
    <source>
        <dbReference type="ARBA" id="ARBA00022630"/>
    </source>
</evidence>
<organism evidence="12 13">
    <name type="scientific">Phaeocystidibacter marisrubri</name>
    <dbReference type="NCBI Taxonomy" id="1577780"/>
    <lineage>
        <taxon>Bacteria</taxon>
        <taxon>Pseudomonadati</taxon>
        <taxon>Bacteroidota</taxon>
        <taxon>Flavobacteriia</taxon>
        <taxon>Flavobacteriales</taxon>
        <taxon>Phaeocystidibacteraceae</taxon>
        <taxon>Phaeocystidibacter</taxon>
    </lineage>
</organism>
<comment type="caution">
    <text evidence="12">The sequence shown here is derived from an EMBL/GenBank/DDBJ whole genome shotgun (WGS) entry which is preliminary data.</text>
</comment>
<dbReference type="PANTHER" id="PTHR43706:SF47">
    <property type="entry name" value="EXTERNAL NADH-UBIQUINONE OXIDOREDUCTASE 1, MITOCHONDRIAL-RELATED"/>
    <property type="match status" value="1"/>
</dbReference>
<accession>A0A6L3ZKF2</accession>
<feature type="domain" description="FAD/NAD(P)-binding" evidence="10">
    <location>
        <begin position="13"/>
        <end position="329"/>
    </location>
</feature>
<evidence type="ECO:0000313" key="13">
    <source>
        <dbReference type="Proteomes" id="UP000484164"/>
    </source>
</evidence>
<keyword evidence="5" id="KW-0809">Transit peptide</keyword>
<keyword evidence="9" id="KW-0472">Membrane</keyword>
<dbReference type="PANTHER" id="PTHR43706">
    <property type="entry name" value="NADH DEHYDROGENASE"/>
    <property type="match status" value="1"/>
</dbReference>
<evidence type="ECO:0000259" key="11">
    <source>
        <dbReference type="Pfam" id="PF22366"/>
    </source>
</evidence>
<feature type="transmembrane region" description="Helical" evidence="9">
    <location>
        <begin position="368"/>
        <end position="387"/>
    </location>
</feature>
<reference evidence="12 13" key="1">
    <citation type="submission" date="2019-10" db="EMBL/GenBank/DDBJ databases">
        <title>Genome sequence of Phaeocystidibacter marisrubri JCM30614 (type strain).</title>
        <authorList>
            <person name="Bowman J.P."/>
        </authorList>
    </citation>
    <scope>NUCLEOTIDE SEQUENCE [LARGE SCALE GENOMIC DNA]</scope>
    <source>
        <strain evidence="12 13">JCM 30614</strain>
    </source>
</reference>
<comment type="catalytic activity">
    <reaction evidence="8">
        <text>a quinone + NADH + H(+) = a quinol + NAD(+)</text>
        <dbReference type="Rhea" id="RHEA:46160"/>
        <dbReference type="ChEBI" id="CHEBI:15378"/>
        <dbReference type="ChEBI" id="CHEBI:24646"/>
        <dbReference type="ChEBI" id="CHEBI:57540"/>
        <dbReference type="ChEBI" id="CHEBI:57945"/>
        <dbReference type="ChEBI" id="CHEBI:132124"/>
        <dbReference type="EC" id="1.6.5.9"/>
    </reaction>
</comment>
<comment type="similarity">
    <text evidence="1">Belongs to the NADH dehydrogenase family.</text>
</comment>
<dbReference type="EMBL" id="WBVQ01000001">
    <property type="protein sequence ID" value="KAB2817925.1"/>
    <property type="molecule type" value="Genomic_DNA"/>
</dbReference>
<keyword evidence="7" id="KW-0520">NAD</keyword>
<evidence type="ECO:0000313" key="12">
    <source>
        <dbReference type="EMBL" id="KAB2817925.1"/>
    </source>
</evidence>
<evidence type="ECO:0000259" key="10">
    <source>
        <dbReference type="Pfam" id="PF07992"/>
    </source>
</evidence>
<evidence type="ECO:0000256" key="9">
    <source>
        <dbReference type="SAM" id="Phobius"/>
    </source>
</evidence>
<evidence type="ECO:0000256" key="4">
    <source>
        <dbReference type="ARBA" id="ARBA00022827"/>
    </source>
</evidence>
<evidence type="ECO:0000256" key="1">
    <source>
        <dbReference type="ARBA" id="ARBA00005272"/>
    </source>
</evidence>
<evidence type="ECO:0000256" key="5">
    <source>
        <dbReference type="ARBA" id="ARBA00022946"/>
    </source>
</evidence>
<dbReference type="Proteomes" id="UP000484164">
    <property type="component" value="Unassembled WGS sequence"/>
</dbReference>
<evidence type="ECO:0000256" key="2">
    <source>
        <dbReference type="ARBA" id="ARBA00012637"/>
    </source>
</evidence>
<dbReference type="RefSeq" id="WP_151692613.1">
    <property type="nucleotide sequence ID" value="NZ_BMGX01000002.1"/>
</dbReference>
<proteinExistence type="inferred from homology"/>
<name>A0A6L3ZKF2_9FLAO</name>
<keyword evidence="9" id="KW-0812">Transmembrane</keyword>
<dbReference type="InterPro" id="IPR054585">
    <property type="entry name" value="NDH2-like_C"/>
</dbReference>
<dbReference type="InterPro" id="IPR045024">
    <property type="entry name" value="NDH-2"/>
</dbReference>
<dbReference type="InterPro" id="IPR036188">
    <property type="entry name" value="FAD/NAD-bd_sf"/>
</dbReference>
<protein>
    <recommendedName>
        <fullName evidence="2">NADH:ubiquinone reductase (non-electrogenic)</fullName>
        <ecNumber evidence="2">1.6.5.9</ecNumber>
    </recommendedName>
</protein>
<keyword evidence="6" id="KW-0560">Oxidoreductase</keyword>
<evidence type="ECO:0000256" key="7">
    <source>
        <dbReference type="ARBA" id="ARBA00023027"/>
    </source>
</evidence>
<feature type="domain" description="External alternative NADH-ubiquinone oxidoreductase-like C-terminal" evidence="11">
    <location>
        <begin position="353"/>
        <end position="408"/>
    </location>
</feature>
<dbReference type="SUPFAM" id="SSF51905">
    <property type="entry name" value="FAD/NAD(P)-binding domain"/>
    <property type="match status" value="1"/>
</dbReference>
<dbReference type="GO" id="GO:0050136">
    <property type="term" value="F:NADH dehydrogenase (quinone) (non-electrogenic) activity"/>
    <property type="evidence" value="ECO:0007669"/>
    <property type="project" value="UniProtKB-EC"/>
</dbReference>
<dbReference type="AlphaFoldDB" id="A0A6L3ZKF2"/>
<sequence>MQNLNIPESKKERVVIIGGGFGGLTIAKKLSTEEFQVVLIDKHNYHTFQPLLYQVATAGLEPDSIAYPLRKIFQKKKEFYFRVACAEEIDEEGGILRTDRGNVRFDHLIIATGSTTNYFGNVKIQSHSMPMKSLPEALDLRSLILQNFEASLLTSNLHERERLMNYVIVGGGPTGVELAGSLGELKLHVLPQDYPDLDFRRMSIHLLEASPRLLNGMSDRASELAKKGLEKLHVQVWTDTMVKDYDGEKVSTVNKELPASTLIWAAGVTGVIFKGIPDSSIERGRIKVDEFNRVNGMKNVYAVGDVAVMLTDKTPKGHPMVAPVAVQQGKLLTKNLIRQRKGQALKPFSYFNKGSMATIGRNKAVVDFAGMHIGGFAAWLIWMFIHLMELVGFRNRLVALVNWSTSYFSYDRGIRLIVRPFNRTTKKVEEDVHTNVPTDE</sequence>
<evidence type="ECO:0000256" key="6">
    <source>
        <dbReference type="ARBA" id="ARBA00023002"/>
    </source>
</evidence>
<evidence type="ECO:0000256" key="8">
    <source>
        <dbReference type="ARBA" id="ARBA00047599"/>
    </source>
</evidence>
<dbReference type="Pfam" id="PF07992">
    <property type="entry name" value="Pyr_redox_2"/>
    <property type="match status" value="1"/>
</dbReference>
<keyword evidence="9" id="KW-1133">Transmembrane helix</keyword>